<evidence type="ECO:0000259" key="3">
    <source>
        <dbReference type="PROSITE" id="PS51670"/>
    </source>
</evidence>
<evidence type="ECO:0000313" key="4">
    <source>
        <dbReference type="EnsemblMetazoa" id="CJA33371.1"/>
    </source>
</evidence>
<dbReference type="Pfam" id="PF01549">
    <property type="entry name" value="ShK"/>
    <property type="match status" value="2"/>
</dbReference>
<evidence type="ECO:0000313" key="5">
    <source>
        <dbReference type="Proteomes" id="UP000005237"/>
    </source>
</evidence>
<dbReference type="SMART" id="SM00254">
    <property type="entry name" value="ShKT"/>
    <property type="match status" value="2"/>
</dbReference>
<reference evidence="5" key="1">
    <citation type="submission" date="2010-08" db="EMBL/GenBank/DDBJ databases">
        <authorList>
            <consortium name="Caenorhabditis japonica Sequencing Consortium"/>
            <person name="Wilson R.K."/>
        </authorList>
    </citation>
    <scope>NUCLEOTIDE SEQUENCE [LARGE SCALE GENOMIC DNA]</scope>
    <source>
        <strain evidence="5">DF5081</strain>
    </source>
</reference>
<keyword evidence="5" id="KW-1185">Reference proteome</keyword>
<dbReference type="AlphaFoldDB" id="A0A8R1IFB1"/>
<evidence type="ECO:0000256" key="1">
    <source>
        <dbReference type="PROSITE-ProRule" id="PRU01005"/>
    </source>
</evidence>
<feature type="chain" id="PRO_5035746290" description="ShKT domain-containing protein" evidence="2">
    <location>
        <begin position="18"/>
        <end position="102"/>
    </location>
</feature>
<reference evidence="4" key="2">
    <citation type="submission" date="2022-06" db="UniProtKB">
        <authorList>
            <consortium name="EnsemblMetazoa"/>
        </authorList>
    </citation>
    <scope>IDENTIFICATION</scope>
    <source>
        <strain evidence="4">DF5081</strain>
    </source>
</reference>
<sequence>MLKSLIFLLISLICVHSQCRDLHPYCELFETLDLCTAVAAQQPVMKYNCAKTCGFCGKKAGSCVDRLSNCPDYKASGLCETDDKLRIEYACPLACNVCDTPV</sequence>
<proteinExistence type="predicted"/>
<dbReference type="PROSITE" id="PS51670">
    <property type="entry name" value="SHKT"/>
    <property type="match status" value="2"/>
</dbReference>
<name>A0A8R1IFB1_CAEJA</name>
<dbReference type="Gene3D" id="1.10.10.1940">
    <property type="match status" value="1"/>
</dbReference>
<feature type="domain" description="ShKT" evidence="3">
    <location>
        <begin position="19"/>
        <end position="56"/>
    </location>
</feature>
<keyword evidence="2" id="KW-0732">Signal</keyword>
<accession>A0A8R1IFB1</accession>
<evidence type="ECO:0000256" key="2">
    <source>
        <dbReference type="SAM" id="SignalP"/>
    </source>
</evidence>
<feature type="domain" description="ShKT" evidence="3">
    <location>
        <begin position="63"/>
        <end position="98"/>
    </location>
</feature>
<organism evidence="4 5">
    <name type="scientific">Caenorhabditis japonica</name>
    <dbReference type="NCBI Taxonomy" id="281687"/>
    <lineage>
        <taxon>Eukaryota</taxon>
        <taxon>Metazoa</taxon>
        <taxon>Ecdysozoa</taxon>
        <taxon>Nematoda</taxon>
        <taxon>Chromadorea</taxon>
        <taxon>Rhabditida</taxon>
        <taxon>Rhabditina</taxon>
        <taxon>Rhabditomorpha</taxon>
        <taxon>Rhabditoidea</taxon>
        <taxon>Rhabditidae</taxon>
        <taxon>Peloderinae</taxon>
        <taxon>Caenorhabditis</taxon>
    </lineage>
</organism>
<protein>
    <recommendedName>
        <fullName evidence="3">ShKT domain-containing protein</fullName>
    </recommendedName>
</protein>
<dbReference type="InterPro" id="IPR003582">
    <property type="entry name" value="ShKT_dom"/>
</dbReference>
<dbReference type="Proteomes" id="UP000005237">
    <property type="component" value="Unassembled WGS sequence"/>
</dbReference>
<dbReference type="EnsemblMetazoa" id="CJA33371.1">
    <property type="protein sequence ID" value="CJA33371.1"/>
    <property type="gene ID" value="WBGene00209218"/>
</dbReference>
<feature type="signal peptide" evidence="2">
    <location>
        <begin position="1"/>
        <end position="17"/>
    </location>
</feature>
<comment type="caution">
    <text evidence="1">Lacks conserved residue(s) required for the propagation of feature annotation.</text>
</comment>